<sequence length="44" mass="4958">MGMVALPTAPERMHTYLNPTLSDWQPWIVEEEAFVTVGGLLRSL</sequence>
<gene>
    <name evidence="1" type="ORF">D4764_11G0009690</name>
</gene>
<organism evidence="1 2">
    <name type="scientific">Takifugu flavidus</name>
    <name type="common">sansaifugu</name>
    <dbReference type="NCBI Taxonomy" id="433684"/>
    <lineage>
        <taxon>Eukaryota</taxon>
        <taxon>Metazoa</taxon>
        <taxon>Chordata</taxon>
        <taxon>Craniata</taxon>
        <taxon>Vertebrata</taxon>
        <taxon>Euteleostomi</taxon>
        <taxon>Actinopterygii</taxon>
        <taxon>Neopterygii</taxon>
        <taxon>Teleostei</taxon>
        <taxon>Neoteleostei</taxon>
        <taxon>Acanthomorphata</taxon>
        <taxon>Eupercaria</taxon>
        <taxon>Tetraodontiformes</taxon>
        <taxon>Tetradontoidea</taxon>
        <taxon>Tetraodontidae</taxon>
        <taxon>Takifugu</taxon>
    </lineage>
</organism>
<protein>
    <submittedName>
        <fullName evidence="1">Uncharacterized protein</fullName>
    </submittedName>
</protein>
<dbReference type="EMBL" id="RHFK02000003">
    <property type="protein sequence ID" value="TWW78848.1"/>
    <property type="molecule type" value="Genomic_DNA"/>
</dbReference>
<dbReference type="Proteomes" id="UP000324091">
    <property type="component" value="Chromosome 11"/>
</dbReference>
<accession>A0A5C6PJG2</accession>
<proteinExistence type="predicted"/>
<name>A0A5C6PJG2_9TELE</name>
<evidence type="ECO:0000313" key="2">
    <source>
        <dbReference type="Proteomes" id="UP000324091"/>
    </source>
</evidence>
<dbReference type="AlphaFoldDB" id="A0A5C6PJG2"/>
<evidence type="ECO:0000313" key="1">
    <source>
        <dbReference type="EMBL" id="TWW78848.1"/>
    </source>
</evidence>
<comment type="caution">
    <text evidence="1">The sequence shown here is derived from an EMBL/GenBank/DDBJ whole genome shotgun (WGS) entry which is preliminary data.</text>
</comment>
<keyword evidence="2" id="KW-1185">Reference proteome</keyword>
<reference evidence="1 2" key="1">
    <citation type="submission" date="2019-04" db="EMBL/GenBank/DDBJ databases">
        <title>Chromosome genome assembly for Takifugu flavidus.</title>
        <authorList>
            <person name="Xiao S."/>
        </authorList>
    </citation>
    <scope>NUCLEOTIDE SEQUENCE [LARGE SCALE GENOMIC DNA]</scope>
    <source>
        <strain evidence="1">HTHZ2018</strain>
        <tissue evidence="1">Muscle</tissue>
    </source>
</reference>